<dbReference type="Proteomes" id="UP001480595">
    <property type="component" value="Unassembled WGS sequence"/>
</dbReference>
<dbReference type="SUPFAM" id="SSF48371">
    <property type="entry name" value="ARM repeat"/>
    <property type="match status" value="1"/>
</dbReference>
<sequence length="750" mass="85281">MDSEGDGKALACELQKAMKDPTRYGASLFVLDGLDEVYDILDDNGNSMNYFLRSLLNLPWVIVTSRPHGSLTQSLTEFDLELETIGFSPDQVRAYIEQVFTAPDANEPGRERAKSLHSFLRHRPLLQGLVRIPIQLDALCFVWNDRDSGLHSKSTLDTMTAVYQAIAESLWKKDILKLETEHKRKAYSPGMDGIKSIVPGETYFLEGLAFTGLINDIIEFWPKDCRAVSEEFQQFQLPNSRVLPEKTLPRLSFLRTSDPLSNSRNYHFLHLTYQEYFAAQYFVRQWKDQKRLRCLKFCHRENNEVKEVESATFLRDHKYDIRYDIFWRFVAGLLNPKNDPETPRFFMEIEEEPRDLLGSVHQRLVMHCLSEVPSCNASAFSSMREKREDRLSKWVLFECALAKESQFVCEMELSELTLKKALDSADEDRTVLLQSLKHRPIIPPSANLLACHWFERSVSRELDLAILSLLERQSNTLNDKILKSVVAKLDNKGSGVREVALTTLQGQRQLSNEILQAIVGKLDNEGWSVRWAALTALQGQRQLSDEVLQAIIRKLDDEDWRVREAASTALKDQPQLSDEILQAIVGKLDDEDSRVREAAFTALQGQRQLSDEVLQAIVGKLDNEDSRVREMALTALQGQRQLSDEVLQAIAGKLDDKESRVRRAASTALQGQRQFSDEVLQAIVGKLDNEDSGVRRAAITALRGQPQLSDEILQTIAGKLNDGYFIALGAFLGKTGKTKLDVSFKERRKS</sequence>
<dbReference type="Pfam" id="PF13646">
    <property type="entry name" value="HEAT_2"/>
    <property type="match status" value="1"/>
</dbReference>
<dbReference type="Pfam" id="PF23238">
    <property type="entry name" value="DUF7068"/>
    <property type="match status" value="1"/>
</dbReference>
<gene>
    <name evidence="2" type="ORF">PG994_009444</name>
</gene>
<reference evidence="2 3" key="1">
    <citation type="submission" date="2023-01" db="EMBL/GenBank/DDBJ databases">
        <title>Analysis of 21 Apiospora genomes using comparative genomics revels a genus with tremendous synthesis potential of carbohydrate active enzymes and secondary metabolites.</title>
        <authorList>
            <person name="Sorensen T."/>
        </authorList>
    </citation>
    <scope>NUCLEOTIDE SEQUENCE [LARGE SCALE GENOMIC DNA]</scope>
    <source>
        <strain evidence="2 3">CBS 135458</strain>
    </source>
</reference>
<evidence type="ECO:0000313" key="2">
    <source>
        <dbReference type="EMBL" id="KAK8058996.1"/>
    </source>
</evidence>
<dbReference type="InterPro" id="IPR011989">
    <property type="entry name" value="ARM-like"/>
</dbReference>
<protein>
    <recommendedName>
        <fullName evidence="1">DUF7068 domain-containing protein</fullName>
    </recommendedName>
</protein>
<dbReference type="GeneID" id="92093916"/>
<proteinExistence type="predicted"/>
<evidence type="ECO:0000313" key="3">
    <source>
        <dbReference type="Proteomes" id="UP001480595"/>
    </source>
</evidence>
<dbReference type="PANTHER" id="PTHR46312:SF2">
    <property type="entry name" value="NUCLEOTIDE-BINDING OLIGOMERIZATION DOMAIN-CONTAINING PROTEIN 2-LIKE"/>
    <property type="match status" value="1"/>
</dbReference>
<dbReference type="EMBL" id="JAQQWL010000009">
    <property type="protein sequence ID" value="KAK8058996.1"/>
    <property type="molecule type" value="Genomic_DNA"/>
</dbReference>
<accession>A0ABR1UJA9</accession>
<dbReference type="PANTHER" id="PTHR46312">
    <property type="entry name" value="NACHT DOMAIN-CONTAINING PROTEIN"/>
    <property type="match status" value="1"/>
</dbReference>
<dbReference type="InterPro" id="IPR055496">
    <property type="entry name" value="DUF7068"/>
</dbReference>
<feature type="domain" description="DUF7068" evidence="1">
    <location>
        <begin position="112"/>
        <end position="148"/>
    </location>
</feature>
<dbReference type="Gene3D" id="1.25.10.10">
    <property type="entry name" value="Leucine-rich Repeat Variant"/>
    <property type="match status" value="2"/>
</dbReference>
<comment type="caution">
    <text evidence="2">The sequence shown here is derived from an EMBL/GenBank/DDBJ whole genome shotgun (WGS) entry which is preliminary data.</text>
</comment>
<keyword evidence="3" id="KW-1185">Reference proteome</keyword>
<evidence type="ECO:0000259" key="1">
    <source>
        <dbReference type="Pfam" id="PF23238"/>
    </source>
</evidence>
<name>A0ABR1UJA9_9PEZI</name>
<dbReference type="RefSeq" id="XP_066714442.1">
    <property type="nucleotide sequence ID" value="XM_066860853.1"/>
</dbReference>
<organism evidence="2 3">
    <name type="scientific">Apiospora phragmitis</name>
    <dbReference type="NCBI Taxonomy" id="2905665"/>
    <lineage>
        <taxon>Eukaryota</taxon>
        <taxon>Fungi</taxon>
        <taxon>Dikarya</taxon>
        <taxon>Ascomycota</taxon>
        <taxon>Pezizomycotina</taxon>
        <taxon>Sordariomycetes</taxon>
        <taxon>Xylariomycetidae</taxon>
        <taxon>Amphisphaeriales</taxon>
        <taxon>Apiosporaceae</taxon>
        <taxon>Apiospora</taxon>
    </lineage>
</organism>
<dbReference type="InterPro" id="IPR016024">
    <property type="entry name" value="ARM-type_fold"/>
</dbReference>